<gene>
    <name evidence="2" type="ORF">HYS17_06500</name>
</gene>
<organism evidence="2 3">
    <name type="scientific">Micavibrio aeruginosavorus</name>
    <dbReference type="NCBI Taxonomy" id="349221"/>
    <lineage>
        <taxon>Bacteria</taxon>
        <taxon>Pseudomonadati</taxon>
        <taxon>Bdellovibrionota</taxon>
        <taxon>Bdellovibrionia</taxon>
        <taxon>Bdellovibrionales</taxon>
        <taxon>Pseudobdellovibrionaceae</taxon>
        <taxon>Micavibrio</taxon>
    </lineage>
</organism>
<evidence type="ECO:0000313" key="3">
    <source>
        <dbReference type="Proteomes" id="UP000595362"/>
    </source>
</evidence>
<feature type="chain" id="PRO_5032355259" description="Lipoprotein" evidence="1">
    <location>
        <begin position="21"/>
        <end position="115"/>
    </location>
</feature>
<name>A0A7T5UGD4_9BACT</name>
<accession>A0A7T5UGD4</accession>
<evidence type="ECO:0000313" key="2">
    <source>
        <dbReference type="EMBL" id="QQG35215.1"/>
    </source>
</evidence>
<reference evidence="2 3" key="1">
    <citation type="submission" date="2020-07" db="EMBL/GenBank/DDBJ databases">
        <title>Huge and variable diversity of episymbiotic CPR bacteria and DPANN archaea in groundwater ecosystems.</title>
        <authorList>
            <person name="He C.Y."/>
            <person name="Keren R."/>
            <person name="Whittaker M."/>
            <person name="Farag I.F."/>
            <person name="Doudna J."/>
            <person name="Cate J.H.D."/>
            <person name="Banfield J.F."/>
        </authorList>
    </citation>
    <scope>NUCLEOTIDE SEQUENCE [LARGE SCALE GENOMIC DNA]</scope>
    <source>
        <strain evidence="2">NC_groundwater_70_Ag_B-0.1um_54_66</strain>
    </source>
</reference>
<feature type="signal peptide" evidence="1">
    <location>
        <begin position="1"/>
        <end position="20"/>
    </location>
</feature>
<dbReference type="EMBL" id="CP066681">
    <property type="protein sequence ID" value="QQG35215.1"/>
    <property type="molecule type" value="Genomic_DNA"/>
</dbReference>
<protein>
    <recommendedName>
        <fullName evidence="4">Lipoprotein</fullName>
    </recommendedName>
</protein>
<proteinExistence type="predicted"/>
<keyword evidence="1" id="KW-0732">Signal</keyword>
<evidence type="ECO:0008006" key="4">
    <source>
        <dbReference type="Google" id="ProtNLM"/>
    </source>
</evidence>
<dbReference type="Proteomes" id="UP000595362">
    <property type="component" value="Chromosome"/>
</dbReference>
<sequence length="115" mass="12443">MKNALTRLAMPVSAAFVLSACSTTPKEPEITAQDLRDLAIQFAITQVTAQGYSIGASCKNADKARAGFIAYSEGSKTYQLVLAEGNMMQGKVVKETDTTADDLQRRLNDHCFPQP</sequence>
<dbReference type="PROSITE" id="PS51257">
    <property type="entry name" value="PROKAR_LIPOPROTEIN"/>
    <property type="match status" value="1"/>
</dbReference>
<dbReference type="AlphaFoldDB" id="A0A7T5UGD4"/>
<evidence type="ECO:0000256" key="1">
    <source>
        <dbReference type="SAM" id="SignalP"/>
    </source>
</evidence>